<organism evidence="2 3">
    <name type="scientific">Nicrophorus vespilloides</name>
    <name type="common">Boreal carrion beetle</name>
    <dbReference type="NCBI Taxonomy" id="110193"/>
    <lineage>
        <taxon>Eukaryota</taxon>
        <taxon>Metazoa</taxon>
        <taxon>Ecdysozoa</taxon>
        <taxon>Arthropoda</taxon>
        <taxon>Hexapoda</taxon>
        <taxon>Insecta</taxon>
        <taxon>Pterygota</taxon>
        <taxon>Neoptera</taxon>
        <taxon>Endopterygota</taxon>
        <taxon>Coleoptera</taxon>
        <taxon>Polyphaga</taxon>
        <taxon>Staphyliniformia</taxon>
        <taxon>Silphidae</taxon>
        <taxon>Nicrophorinae</taxon>
        <taxon>Nicrophorus</taxon>
    </lineage>
</organism>
<keyword evidence="2" id="KW-1185">Reference proteome</keyword>
<protein>
    <submittedName>
        <fullName evidence="3">Uncharacterized protein LOC108563390</fullName>
    </submittedName>
</protein>
<name>A0ABM1MSJ0_NICVS</name>
<sequence>MQPTLHRPVYLKGQKMLEAPIPMRPPVQPPPSPPPQMPTPSPSTINDEDESEEPEVHLPMLISNLGNKIVIPHSATRDVLAGRVSYYLVDETGVGLFKPKHMFAALKLDSEKIHHYEDYPCVGAHQWTLEKKAPKRRGLGYRRTYISDFMITRGIYG</sequence>
<feature type="compositionally biased region" description="Pro residues" evidence="1">
    <location>
        <begin position="22"/>
        <end position="41"/>
    </location>
</feature>
<evidence type="ECO:0000313" key="3">
    <source>
        <dbReference type="RefSeq" id="XP_017777540.1"/>
    </source>
</evidence>
<evidence type="ECO:0000313" key="2">
    <source>
        <dbReference type="Proteomes" id="UP000695000"/>
    </source>
</evidence>
<gene>
    <name evidence="3" type="primary">LOC108563390</name>
</gene>
<accession>A0ABM1MSJ0</accession>
<dbReference type="RefSeq" id="XP_017777540.1">
    <property type="nucleotide sequence ID" value="XM_017922051.1"/>
</dbReference>
<dbReference type="Proteomes" id="UP000695000">
    <property type="component" value="Unplaced"/>
</dbReference>
<reference evidence="3" key="1">
    <citation type="submission" date="2025-08" db="UniProtKB">
        <authorList>
            <consortium name="RefSeq"/>
        </authorList>
    </citation>
    <scope>IDENTIFICATION</scope>
    <source>
        <tissue evidence="3">Whole Larva</tissue>
    </source>
</reference>
<evidence type="ECO:0000256" key="1">
    <source>
        <dbReference type="SAM" id="MobiDB-lite"/>
    </source>
</evidence>
<proteinExistence type="predicted"/>
<feature type="region of interest" description="Disordered" evidence="1">
    <location>
        <begin position="17"/>
        <end position="55"/>
    </location>
</feature>
<dbReference type="GeneID" id="108563390"/>